<accession>A0A6A5UAK0</accession>
<name>A0A6A5UAK0_9PLEO</name>
<gene>
    <name evidence="1" type="ORF">CC80DRAFT_467122</name>
</gene>
<dbReference type="AlphaFoldDB" id="A0A6A5UAK0"/>
<evidence type="ECO:0000313" key="2">
    <source>
        <dbReference type="Proteomes" id="UP000800035"/>
    </source>
</evidence>
<dbReference type="InterPro" id="IPR011009">
    <property type="entry name" value="Kinase-like_dom_sf"/>
</dbReference>
<evidence type="ECO:0008006" key="3">
    <source>
        <dbReference type="Google" id="ProtNLM"/>
    </source>
</evidence>
<keyword evidence="2" id="KW-1185">Reference proteome</keyword>
<dbReference type="Proteomes" id="UP000800035">
    <property type="component" value="Unassembled WGS sequence"/>
</dbReference>
<dbReference type="OrthoDB" id="3645574at2759"/>
<protein>
    <recommendedName>
        <fullName evidence="3">Aminoglycoside phosphotransferase domain-containing protein</fullName>
    </recommendedName>
</protein>
<organism evidence="1 2">
    <name type="scientific">Byssothecium circinans</name>
    <dbReference type="NCBI Taxonomy" id="147558"/>
    <lineage>
        <taxon>Eukaryota</taxon>
        <taxon>Fungi</taxon>
        <taxon>Dikarya</taxon>
        <taxon>Ascomycota</taxon>
        <taxon>Pezizomycotina</taxon>
        <taxon>Dothideomycetes</taxon>
        <taxon>Pleosporomycetidae</taxon>
        <taxon>Pleosporales</taxon>
        <taxon>Massarineae</taxon>
        <taxon>Massarinaceae</taxon>
        <taxon>Byssothecium</taxon>
    </lineage>
</organism>
<dbReference type="EMBL" id="ML976984">
    <property type="protein sequence ID" value="KAF1959886.1"/>
    <property type="molecule type" value="Genomic_DNA"/>
</dbReference>
<dbReference type="PANTHER" id="PTHR21310:SF37">
    <property type="entry name" value="AMINOGLYCOSIDE PHOSPHOTRANSFERASE DOMAIN-CONTAINING PROTEIN"/>
    <property type="match status" value="1"/>
</dbReference>
<evidence type="ECO:0000313" key="1">
    <source>
        <dbReference type="EMBL" id="KAF1959886.1"/>
    </source>
</evidence>
<dbReference type="PANTHER" id="PTHR21310">
    <property type="entry name" value="AMINOGLYCOSIDE PHOSPHOTRANSFERASE-RELATED-RELATED"/>
    <property type="match status" value="1"/>
</dbReference>
<sequence length="541" mass="62268">MEMARSLPLLKRRITLEEALMEDDDVLHELSYPQKRLNFYFYLLEHREDIEELVSFHLGVPRETCKAAKDFREWVHGSFNACIPIYIDDTARFGVKKVFIRFPLPYKVGESQYPGNAEEKLRCEVATYIWIKNNCPDIPIPCLRGFGFLKGQSFTAPENAPLFARIASFLRRTALRLLGYPASSRYVGRPSPLSIDAGYLIVDCVQEGEMLSESWDSLHHDRDRRANLFAGLSRIILSLARVHFSRIGSLTIDNHGVVSLTNRPLTCTLQQLENCGIPTDIPRNLTYTTADAYLLDLLACHDNRIRYMPNSIHDTADGQQQLSALTMMRALLRHFTDRNLRQGPFIMMLTDLHQSNIFVNSDWHITAIIDLEWACILPIEMQHPPYWLTGTSIDRLVGEELEAFESAHAEFMAAFEKEERSFGKDNMIHTQIMRKGWEIGNFWYFSALDCLNGLYSLYMSHIQRKFAPIEDSGPEFDRTVSAYWGSKSADFIAAKLKDKEAYSNRLRERFAAEFDRLEIEDDATSNKDDNATKEIGSYCYQ</sequence>
<proteinExistence type="predicted"/>
<dbReference type="SUPFAM" id="SSF56112">
    <property type="entry name" value="Protein kinase-like (PK-like)"/>
    <property type="match status" value="1"/>
</dbReference>
<dbReference type="InterPro" id="IPR051678">
    <property type="entry name" value="AGP_Transferase"/>
</dbReference>
<reference evidence="1" key="1">
    <citation type="journal article" date="2020" name="Stud. Mycol.">
        <title>101 Dothideomycetes genomes: a test case for predicting lifestyles and emergence of pathogens.</title>
        <authorList>
            <person name="Haridas S."/>
            <person name="Albert R."/>
            <person name="Binder M."/>
            <person name="Bloem J."/>
            <person name="Labutti K."/>
            <person name="Salamov A."/>
            <person name="Andreopoulos B."/>
            <person name="Baker S."/>
            <person name="Barry K."/>
            <person name="Bills G."/>
            <person name="Bluhm B."/>
            <person name="Cannon C."/>
            <person name="Castanera R."/>
            <person name="Culley D."/>
            <person name="Daum C."/>
            <person name="Ezra D."/>
            <person name="Gonzalez J."/>
            <person name="Henrissat B."/>
            <person name="Kuo A."/>
            <person name="Liang C."/>
            <person name="Lipzen A."/>
            <person name="Lutzoni F."/>
            <person name="Magnuson J."/>
            <person name="Mondo S."/>
            <person name="Nolan M."/>
            <person name="Ohm R."/>
            <person name="Pangilinan J."/>
            <person name="Park H.-J."/>
            <person name="Ramirez L."/>
            <person name="Alfaro M."/>
            <person name="Sun H."/>
            <person name="Tritt A."/>
            <person name="Yoshinaga Y."/>
            <person name="Zwiers L.-H."/>
            <person name="Turgeon B."/>
            <person name="Goodwin S."/>
            <person name="Spatafora J."/>
            <person name="Crous P."/>
            <person name="Grigoriev I."/>
        </authorList>
    </citation>
    <scope>NUCLEOTIDE SEQUENCE</scope>
    <source>
        <strain evidence="1">CBS 675.92</strain>
    </source>
</reference>